<comment type="caution">
    <text evidence="2">The sequence shown here is derived from an EMBL/GenBank/DDBJ whole genome shotgun (WGS) entry which is preliminary data.</text>
</comment>
<dbReference type="AlphaFoldDB" id="A0A8H8BV21"/>
<dbReference type="InterPro" id="IPR008999">
    <property type="entry name" value="Actin-crosslinking"/>
</dbReference>
<gene>
    <name evidence="2" type="ORF">IFR04_001928</name>
</gene>
<evidence type="ECO:0000313" key="2">
    <source>
        <dbReference type="EMBL" id="KAG4424957.1"/>
    </source>
</evidence>
<dbReference type="Proteomes" id="UP000664132">
    <property type="component" value="Unassembled WGS sequence"/>
</dbReference>
<sequence length="178" mass="19484">MSLYQLDPSPTVDDDASTVNGGAVTPPETVADTPEDLDPVKSPKSSVPWPGNSYIIRSAISRHVLTLIEGQVILAPPSGKGSIHWACVQTKGWLGFKNTASGSYLGHGKHGNLICSAGKHQSWENFCVRMTPDGDYILLMTHFERLWHVGSKNDKGKEKLAKIGENMEEAIIWEFIKV</sequence>
<name>A0A8H8BV21_9HELO</name>
<dbReference type="PANTHER" id="PTHR39697">
    <property type="entry name" value="RICIN B LECTIN DOMAIN-CONTAINING PROTEIN-RELATED"/>
    <property type="match status" value="1"/>
</dbReference>
<dbReference type="PANTHER" id="PTHR39697:SF1">
    <property type="entry name" value="RICIN B LECTIN DOMAIN-CONTAINING PROTEIN"/>
    <property type="match status" value="1"/>
</dbReference>
<dbReference type="EMBL" id="JAFJYH010000015">
    <property type="protein sequence ID" value="KAG4424957.1"/>
    <property type="molecule type" value="Genomic_DNA"/>
</dbReference>
<protein>
    <submittedName>
        <fullName evidence="2">Uncharacterized protein</fullName>
    </submittedName>
</protein>
<dbReference type="OrthoDB" id="5289641at2759"/>
<organism evidence="2 3">
    <name type="scientific">Cadophora malorum</name>
    <dbReference type="NCBI Taxonomy" id="108018"/>
    <lineage>
        <taxon>Eukaryota</taxon>
        <taxon>Fungi</taxon>
        <taxon>Dikarya</taxon>
        <taxon>Ascomycota</taxon>
        <taxon>Pezizomycotina</taxon>
        <taxon>Leotiomycetes</taxon>
        <taxon>Helotiales</taxon>
        <taxon>Ploettnerulaceae</taxon>
        <taxon>Cadophora</taxon>
    </lineage>
</organism>
<evidence type="ECO:0000256" key="1">
    <source>
        <dbReference type="SAM" id="MobiDB-lite"/>
    </source>
</evidence>
<feature type="region of interest" description="Disordered" evidence="1">
    <location>
        <begin position="1"/>
        <end position="47"/>
    </location>
</feature>
<evidence type="ECO:0000313" key="3">
    <source>
        <dbReference type="Proteomes" id="UP000664132"/>
    </source>
</evidence>
<proteinExistence type="predicted"/>
<reference evidence="2" key="1">
    <citation type="submission" date="2021-02" db="EMBL/GenBank/DDBJ databases">
        <title>Genome sequence Cadophora malorum strain M34.</title>
        <authorList>
            <person name="Stefanovic E."/>
            <person name="Vu D."/>
            <person name="Scully C."/>
            <person name="Dijksterhuis J."/>
            <person name="Roader J."/>
            <person name="Houbraken J."/>
        </authorList>
    </citation>
    <scope>NUCLEOTIDE SEQUENCE</scope>
    <source>
        <strain evidence="2">M34</strain>
    </source>
</reference>
<keyword evidence="3" id="KW-1185">Reference proteome</keyword>
<dbReference type="SUPFAM" id="SSF50405">
    <property type="entry name" value="Actin-crosslinking proteins"/>
    <property type="match status" value="1"/>
</dbReference>
<accession>A0A8H8BV21</accession>